<evidence type="ECO:0000313" key="3">
    <source>
        <dbReference type="Proteomes" id="UP000594468"/>
    </source>
</evidence>
<keyword evidence="3" id="KW-1185">Reference proteome</keyword>
<feature type="signal peptide" evidence="1">
    <location>
        <begin position="1"/>
        <end position="20"/>
    </location>
</feature>
<evidence type="ECO:0000313" key="2">
    <source>
        <dbReference type="EMBL" id="QPC82576.1"/>
    </source>
</evidence>
<accession>A0A7S8IEG4</accession>
<feature type="chain" id="PRO_5032701649" evidence="1">
    <location>
        <begin position="21"/>
        <end position="364"/>
    </location>
</feature>
<reference evidence="2 3" key="1">
    <citation type="submission" date="2020-02" db="EMBL/GenBank/DDBJ databases">
        <authorList>
            <person name="Zheng R.K."/>
            <person name="Sun C.M."/>
        </authorList>
    </citation>
    <scope>NUCLEOTIDE SEQUENCE [LARGE SCALE GENOMIC DNA]</scope>
    <source>
        <strain evidence="3">rifampicinis</strain>
    </source>
</reference>
<name>A0A7S8IEG4_9CHLR</name>
<gene>
    <name evidence="2" type="ORF">G4Y79_23285</name>
</gene>
<organism evidence="2 3">
    <name type="scientific">Phototrophicus methaneseepsis</name>
    <dbReference type="NCBI Taxonomy" id="2710758"/>
    <lineage>
        <taxon>Bacteria</taxon>
        <taxon>Bacillati</taxon>
        <taxon>Chloroflexota</taxon>
        <taxon>Candidatus Thermofontia</taxon>
        <taxon>Phototrophicales</taxon>
        <taxon>Phototrophicaceae</taxon>
        <taxon>Phototrophicus</taxon>
    </lineage>
</organism>
<sequence>MKRLIVTISALLLIVIGAQAQESPIYKTCMASGLNASDCTLLEQADEQWNMLESAQFDLDLTGNYDSWYMDEPIHFAIVGSYWFDPEVRAQIGDPDSALYDRPLKALQDVANALNLQLTFRMDIPDYLASSASGSLDRLSMELALVDGIGYVDLTDLNQWSPDIPTGWFGTDIGPFLPILFSEVNPFENRPEQTETELSTLAADGMTIARLPDVTIDGETVAVFETTVNTEEMFGDSTYGQAYETTLYEAFIEQGNSPQDARRSTDSLVAIMQSMRISYIQMIGVESYNTYTTQVFMDMKTTSDFWALFTPNSEDMADTVEGFSFVITVEIRDHNATPPAEAPVGAEIIPFTEILPYFMGQQSS</sequence>
<dbReference type="AlphaFoldDB" id="A0A7S8IEG4"/>
<evidence type="ECO:0000256" key="1">
    <source>
        <dbReference type="SAM" id="SignalP"/>
    </source>
</evidence>
<proteinExistence type="predicted"/>
<dbReference type="EMBL" id="CP062983">
    <property type="protein sequence ID" value="QPC82576.1"/>
    <property type="molecule type" value="Genomic_DNA"/>
</dbReference>
<dbReference type="RefSeq" id="WP_195170645.1">
    <property type="nucleotide sequence ID" value="NZ_CP062983.1"/>
</dbReference>
<dbReference type="Proteomes" id="UP000594468">
    <property type="component" value="Chromosome"/>
</dbReference>
<keyword evidence="1" id="KW-0732">Signal</keyword>
<dbReference type="KEGG" id="pmet:G4Y79_23285"/>
<protein>
    <submittedName>
        <fullName evidence="2">Uncharacterized protein</fullName>
    </submittedName>
</protein>